<comment type="caution">
    <text evidence="2">The sequence shown here is derived from an EMBL/GenBank/DDBJ whole genome shotgun (WGS) entry which is preliminary data.</text>
</comment>
<accession>A0AAV5GTH9</accession>
<evidence type="ECO:0000256" key="1">
    <source>
        <dbReference type="SAM" id="MobiDB-lite"/>
    </source>
</evidence>
<evidence type="ECO:0000313" key="3">
    <source>
        <dbReference type="Proteomes" id="UP001342314"/>
    </source>
</evidence>
<dbReference type="EMBL" id="BQKY01000012">
    <property type="protein sequence ID" value="GJN92805.1"/>
    <property type="molecule type" value="Genomic_DNA"/>
</dbReference>
<sequence length="286" mass="30299">MVLSVTFDPLFRDAVRDGNQQPLLLDRLDLTSFSAPAVRAATPPDQLPLKAVYRDAVLGLRYISLSPSSRGGPNQPEVEFRRLQVKFTSNAERERFVEATKALVPAKPAVEAALPATAAFTASPAPKKVSSPAKKAATPRRKKPVTSTRDLTGSSAAGVNALAPSSAHFPPPTPDYARASTSTAQHLHYSSGPTALPGPFISQHVTSPPPHLPTANPSRLPEKLSTLLPNLASTSALASSASGMLAALPPEQFEQLLQEALLEEGFEELVKRVQEVLTGQNVPGAQ</sequence>
<proteinExistence type="predicted"/>
<evidence type="ECO:0000313" key="2">
    <source>
        <dbReference type="EMBL" id="GJN92805.1"/>
    </source>
</evidence>
<feature type="compositionally biased region" description="Low complexity" evidence="1">
    <location>
        <begin position="122"/>
        <end position="136"/>
    </location>
</feature>
<dbReference type="Proteomes" id="UP001342314">
    <property type="component" value="Unassembled WGS sequence"/>
</dbReference>
<reference evidence="2 3" key="1">
    <citation type="submission" date="2021-12" db="EMBL/GenBank/DDBJ databases">
        <title>High titer production of polyol ester of fatty acids by Rhodotorula paludigena BS15 towards product separation-free biomass refinery.</title>
        <authorList>
            <person name="Mano J."/>
            <person name="Ono H."/>
            <person name="Tanaka T."/>
            <person name="Naito K."/>
            <person name="Sushida H."/>
            <person name="Ike M."/>
            <person name="Tokuyasu K."/>
            <person name="Kitaoka M."/>
        </authorList>
    </citation>
    <scope>NUCLEOTIDE SEQUENCE [LARGE SCALE GENOMIC DNA]</scope>
    <source>
        <strain evidence="2 3">BS15</strain>
    </source>
</reference>
<organism evidence="2 3">
    <name type="scientific">Rhodotorula paludigena</name>
    <dbReference type="NCBI Taxonomy" id="86838"/>
    <lineage>
        <taxon>Eukaryota</taxon>
        <taxon>Fungi</taxon>
        <taxon>Dikarya</taxon>
        <taxon>Basidiomycota</taxon>
        <taxon>Pucciniomycotina</taxon>
        <taxon>Microbotryomycetes</taxon>
        <taxon>Sporidiobolales</taxon>
        <taxon>Sporidiobolaceae</taxon>
        <taxon>Rhodotorula</taxon>
    </lineage>
</organism>
<dbReference type="AlphaFoldDB" id="A0AAV5GTH9"/>
<feature type="region of interest" description="Disordered" evidence="1">
    <location>
        <begin position="122"/>
        <end position="221"/>
    </location>
</feature>
<protein>
    <submittedName>
        <fullName evidence="2">Uncharacterized protein</fullName>
    </submittedName>
</protein>
<feature type="compositionally biased region" description="Polar residues" evidence="1">
    <location>
        <begin position="145"/>
        <end position="157"/>
    </location>
</feature>
<name>A0AAV5GTH9_9BASI</name>
<gene>
    <name evidence="2" type="ORF">Rhopal_005843-T1</name>
</gene>
<keyword evidence="3" id="KW-1185">Reference proteome</keyword>